<evidence type="ECO:0000259" key="20">
    <source>
        <dbReference type="PROSITE" id="PS50255"/>
    </source>
</evidence>
<dbReference type="AlphaFoldDB" id="A0A0D0A1Z9"/>
<comment type="catalytic activity">
    <reaction evidence="16">
        <text>nitrite + NADP(+) + H2O = nitrate + NADPH + H(+)</text>
        <dbReference type="Rhea" id="RHEA:19061"/>
        <dbReference type="ChEBI" id="CHEBI:15377"/>
        <dbReference type="ChEBI" id="CHEBI:15378"/>
        <dbReference type="ChEBI" id="CHEBI:16301"/>
        <dbReference type="ChEBI" id="CHEBI:17632"/>
        <dbReference type="ChEBI" id="CHEBI:57783"/>
        <dbReference type="ChEBI" id="CHEBI:58349"/>
        <dbReference type="EC" id="1.7.1.3"/>
    </reaction>
</comment>
<dbReference type="GO" id="GO:0030151">
    <property type="term" value="F:molybdenum ion binding"/>
    <property type="evidence" value="ECO:0007669"/>
    <property type="project" value="InterPro"/>
</dbReference>
<reference evidence="23" key="2">
    <citation type="submission" date="2015-01" db="EMBL/GenBank/DDBJ databases">
        <title>Evolutionary Origins and Diversification of the Mycorrhizal Mutualists.</title>
        <authorList>
            <consortium name="DOE Joint Genome Institute"/>
            <consortium name="Mycorrhizal Genomics Consortium"/>
            <person name="Kohler A."/>
            <person name="Kuo A."/>
            <person name="Nagy L.G."/>
            <person name="Floudas D."/>
            <person name="Copeland A."/>
            <person name="Barry K.W."/>
            <person name="Cichocki N."/>
            <person name="Veneault-Fourrey C."/>
            <person name="LaButti K."/>
            <person name="Lindquist E.A."/>
            <person name="Lipzen A."/>
            <person name="Lundell T."/>
            <person name="Morin E."/>
            <person name="Murat C."/>
            <person name="Riley R."/>
            <person name="Ohm R."/>
            <person name="Sun H."/>
            <person name="Tunlid A."/>
            <person name="Henrissat B."/>
            <person name="Grigoriev I.V."/>
            <person name="Hibbett D.S."/>
            <person name="Martin F."/>
        </authorList>
    </citation>
    <scope>NUCLEOTIDE SEQUENCE [LARGE SCALE GENOMIC DNA]</scope>
    <source>
        <strain evidence="23">441</strain>
    </source>
</reference>
<feature type="region of interest" description="Disordered" evidence="19">
    <location>
        <begin position="1"/>
        <end position="44"/>
    </location>
</feature>
<accession>A0A0D0A1Z9</accession>
<organism evidence="22 23">
    <name type="scientific">Pisolithus microcarpus 441</name>
    <dbReference type="NCBI Taxonomy" id="765257"/>
    <lineage>
        <taxon>Eukaryota</taxon>
        <taxon>Fungi</taxon>
        <taxon>Dikarya</taxon>
        <taxon>Basidiomycota</taxon>
        <taxon>Agaricomycotina</taxon>
        <taxon>Agaricomycetes</taxon>
        <taxon>Agaricomycetidae</taxon>
        <taxon>Boletales</taxon>
        <taxon>Sclerodermatineae</taxon>
        <taxon>Pisolithaceae</taxon>
        <taxon>Pisolithus</taxon>
    </lineage>
</organism>
<keyword evidence="12" id="KW-0560">Oxidoreductase</keyword>
<dbReference type="Gene3D" id="2.40.30.10">
    <property type="entry name" value="Translation factors"/>
    <property type="match status" value="1"/>
</dbReference>
<dbReference type="GO" id="GO:0006809">
    <property type="term" value="P:nitric oxide biosynthetic process"/>
    <property type="evidence" value="ECO:0007669"/>
    <property type="project" value="InterPro"/>
</dbReference>
<dbReference type="PRINTS" id="PR00363">
    <property type="entry name" value="CYTOCHROMEB5"/>
</dbReference>
<evidence type="ECO:0000256" key="4">
    <source>
        <dbReference type="ARBA" id="ARBA00006253"/>
    </source>
</evidence>
<dbReference type="InterPro" id="IPR012137">
    <property type="entry name" value="Nitr_rd_NADH"/>
</dbReference>
<dbReference type="GO" id="GO:0042128">
    <property type="term" value="P:nitrate assimilation"/>
    <property type="evidence" value="ECO:0007669"/>
    <property type="project" value="UniProtKB-KW"/>
</dbReference>
<dbReference type="PRINTS" id="PR00407">
    <property type="entry name" value="EUMOPTERIN"/>
</dbReference>
<dbReference type="FunFam" id="3.90.420.10:FF:000005">
    <property type="entry name" value="Nitrate reductase"/>
    <property type="match status" value="1"/>
</dbReference>
<dbReference type="HOGENOM" id="CLU_003827_4_0_1"/>
<keyword evidence="9 18" id="KW-0479">Metal-binding</keyword>
<dbReference type="PANTHER" id="PTHR19372">
    <property type="entry name" value="SULFITE REDUCTASE"/>
    <property type="match status" value="1"/>
</dbReference>
<dbReference type="InterPro" id="IPR008333">
    <property type="entry name" value="Cbr1-like_FAD-bd_dom"/>
</dbReference>
<dbReference type="InterPro" id="IPR018506">
    <property type="entry name" value="Cyt_B5_heme-BS"/>
</dbReference>
<sequence length="908" mass="101103">MADECVDSPISEQSSASRTSSSPESTLLSTPHTSPSASPKPFSAKFLPASLHDGVVKDGPPLPEALPQLPLNVTPEEVAELDRETPDNWVKRNPDLVRLTGKHPFNCEARLSSLFDAGFLTPAHLHYVRNHGAVPRVSEETATEWTLRIHGLVQREATFTLQQLSKSFPVVTLPVTFVCAGNRRKEQNVVRKTLGFSWGAAGLSTALWTGVYLADVLAHVKPIRREAKHVIFEGADNLPNGPYGTSQLLSWAADKNKGMLLAWAMNGLPLEPDHGFPLRLVVPGQIGGRSVKWLKRVEISDLESQHHLHYWDNKLLPGQLMPEQARAEKHWWYDPRYIITELNVNSAIAKPEHNETLVVVKHLPSGNNVPSYSIRGYAYAGGGRRVTRVEVSLDEGTSWALADVEYPEDRFRQFCHEDPTYGILDFSERDTSFCWCFWSFDVKYDALAQCNALAVRASDESSTLQPRDMYWHSLGMMNNWWFRVAVNKTENENEIVLHFEHPTLAGTASGGWMERLKALGQDITKPVFGKISPRETLDEVKPKAEVSLTKPGVTRKITVEELKRQDRAQPWFVINGEVYDGTPFLNEHPGGSDSITLVAGEDASEDFFAIHSAEGKAKLAQFHIGTLVKSGADNADPGDKTLDGQFLERTKWKDAKLTRIAQVNHDSFLYRFELPRPDQPLGLPVGQHVFVRLKRKDTGELVQRAYTPVSLEGAVGFIEFLIKLYLPSAEFPTGGKMTTGFHQLELGDTVQLKGPLGSFIWNGVGAANWKGSERKVREVGMICGGSGITPILQVLRSIFHNAGDTETRVWLISANRTEEDILCRAELDSLFAQHGPHRFKLHYVLSKAPATWKWSTGRINEKLLRAHMPGQSDHGIILVCGPDAMINQAVKPGLKAAGWDIENHLVVF</sequence>
<evidence type="ECO:0000313" key="22">
    <source>
        <dbReference type="EMBL" id="KIK26093.1"/>
    </source>
</evidence>
<comment type="function">
    <text evidence="3 17">Nitrate reductase is a key enzyme involved in the first step of nitrate assimilation in plants, fungi and bacteria.</text>
</comment>
<dbReference type="GO" id="GO:0008482">
    <property type="term" value="F:sulfite oxidase activity"/>
    <property type="evidence" value="ECO:0007669"/>
    <property type="project" value="TreeGrafter"/>
</dbReference>
<dbReference type="SMART" id="SM01117">
    <property type="entry name" value="Cyt-b5"/>
    <property type="match status" value="1"/>
</dbReference>
<comment type="cofactor">
    <cofactor evidence="2">
        <name>FAD</name>
        <dbReference type="ChEBI" id="CHEBI:57692"/>
    </cofactor>
</comment>
<evidence type="ECO:0000256" key="11">
    <source>
        <dbReference type="ARBA" id="ARBA00022857"/>
    </source>
</evidence>
<dbReference type="STRING" id="765257.A0A0D0A1Z9"/>
<keyword evidence="8" id="KW-0285">Flavoprotein</keyword>
<dbReference type="InterPro" id="IPR036374">
    <property type="entry name" value="OxRdtase_Mopterin-bd_sf"/>
</dbReference>
<feature type="compositionally biased region" description="Low complexity" evidence="19">
    <location>
        <begin position="11"/>
        <end position="44"/>
    </location>
</feature>
<keyword evidence="13" id="KW-0408">Iron</keyword>
<dbReference type="Proteomes" id="UP000054018">
    <property type="component" value="Unassembled WGS sequence"/>
</dbReference>
<dbReference type="InterPro" id="IPR036400">
    <property type="entry name" value="Cyt_B5-like_heme/steroid_sf"/>
</dbReference>
<dbReference type="InterPro" id="IPR017938">
    <property type="entry name" value="Riboflavin_synthase-like_b-brl"/>
</dbReference>
<comment type="cofactor">
    <cofactor evidence="18">
        <name>Mo-molybdopterin</name>
        <dbReference type="ChEBI" id="CHEBI:71302"/>
    </cofactor>
    <text evidence="18">Binds 1 Mo-molybdopterin (Mo-MPT) cofactor per subunit.</text>
</comment>
<evidence type="ECO:0000256" key="16">
    <source>
        <dbReference type="ARBA" id="ARBA00049155"/>
    </source>
</evidence>
<evidence type="ECO:0000256" key="14">
    <source>
        <dbReference type="ARBA" id="ARBA00023063"/>
    </source>
</evidence>
<dbReference type="InterPro" id="IPR017927">
    <property type="entry name" value="FAD-bd_FR_type"/>
</dbReference>
<comment type="similarity">
    <text evidence="4 17">Belongs to the nitrate reductase family.</text>
</comment>
<dbReference type="Gene3D" id="3.40.50.80">
    <property type="entry name" value="Nucleotide-binding domain of ferredoxin-NADP reductase (FNR) module"/>
    <property type="match status" value="1"/>
</dbReference>
<dbReference type="Gene3D" id="3.10.120.10">
    <property type="entry name" value="Cytochrome b5-like heme/steroid binding domain"/>
    <property type="match status" value="1"/>
</dbReference>
<dbReference type="PIRSF" id="PIRSF000233">
    <property type="entry name" value="Nitr_rd_NADH"/>
    <property type="match status" value="1"/>
</dbReference>
<dbReference type="PROSITE" id="PS00559">
    <property type="entry name" value="MOLYBDOPTERIN_EUK"/>
    <property type="match status" value="1"/>
</dbReference>
<evidence type="ECO:0000256" key="15">
    <source>
        <dbReference type="ARBA" id="ARBA00023157"/>
    </source>
</evidence>
<feature type="domain" description="Cytochrome b5 heme-binding" evidence="20">
    <location>
        <begin position="554"/>
        <end position="628"/>
    </location>
</feature>
<dbReference type="SUPFAM" id="SSF52343">
    <property type="entry name" value="Ferredoxin reductase-like, C-terminal NADP-linked domain"/>
    <property type="match status" value="1"/>
</dbReference>
<dbReference type="InterPro" id="IPR008335">
    <property type="entry name" value="Mopterin_OxRdtase_euk"/>
</dbReference>
<dbReference type="Pfam" id="PF00173">
    <property type="entry name" value="Cyt-b5"/>
    <property type="match status" value="1"/>
</dbReference>
<dbReference type="PROSITE" id="PS51384">
    <property type="entry name" value="FAD_FR"/>
    <property type="match status" value="1"/>
</dbReference>
<comment type="subunit">
    <text evidence="5">Homodimer.</text>
</comment>
<dbReference type="GO" id="GO:0020037">
    <property type="term" value="F:heme binding"/>
    <property type="evidence" value="ECO:0007669"/>
    <property type="project" value="InterPro"/>
</dbReference>
<dbReference type="Pfam" id="PF00174">
    <property type="entry name" value="Oxidored_molyb"/>
    <property type="match status" value="1"/>
</dbReference>
<evidence type="ECO:0000256" key="2">
    <source>
        <dbReference type="ARBA" id="ARBA00001974"/>
    </source>
</evidence>
<dbReference type="Gene3D" id="2.60.40.650">
    <property type="match status" value="1"/>
</dbReference>
<dbReference type="InterPro" id="IPR001433">
    <property type="entry name" value="OxRdtase_FAD/NAD-bd"/>
</dbReference>
<feature type="binding site" evidence="18">
    <location>
        <position position="179"/>
    </location>
    <ligand>
        <name>Mo-molybdopterin</name>
        <dbReference type="ChEBI" id="CHEBI:71302"/>
    </ligand>
    <ligandPart>
        <name>Mo</name>
        <dbReference type="ChEBI" id="CHEBI:28685"/>
    </ligandPart>
</feature>
<feature type="domain" description="FAD-binding FR-type" evidence="21">
    <location>
        <begin position="650"/>
        <end position="762"/>
    </location>
</feature>
<evidence type="ECO:0000256" key="19">
    <source>
        <dbReference type="SAM" id="MobiDB-lite"/>
    </source>
</evidence>
<dbReference type="GO" id="GO:0006790">
    <property type="term" value="P:sulfur compound metabolic process"/>
    <property type="evidence" value="ECO:0007669"/>
    <property type="project" value="TreeGrafter"/>
</dbReference>
<evidence type="ECO:0000256" key="17">
    <source>
        <dbReference type="PIRNR" id="PIRNR000233"/>
    </source>
</evidence>
<dbReference type="Gene3D" id="3.90.420.10">
    <property type="entry name" value="Oxidoreductase, molybdopterin-binding domain"/>
    <property type="match status" value="1"/>
</dbReference>
<evidence type="ECO:0000256" key="6">
    <source>
        <dbReference type="ARBA" id="ARBA00022505"/>
    </source>
</evidence>
<keyword evidence="6 18" id="KW-0500">Molybdenum</keyword>
<dbReference type="PRINTS" id="PR00406">
    <property type="entry name" value="CYTB5RDTASE"/>
</dbReference>
<dbReference type="OrthoDB" id="432685at2759"/>
<evidence type="ECO:0000313" key="23">
    <source>
        <dbReference type="Proteomes" id="UP000054018"/>
    </source>
</evidence>
<evidence type="ECO:0000256" key="7">
    <source>
        <dbReference type="ARBA" id="ARBA00022617"/>
    </source>
</evidence>
<evidence type="ECO:0000256" key="9">
    <source>
        <dbReference type="ARBA" id="ARBA00022723"/>
    </source>
</evidence>
<dbReference type="InterPro" id="IPR022407">
    <property type="entry name" value="OxRdtase_Mopterin_BS"/>
</dbReference>
<dbReference type="GO" id="GO:0043546">
    <property type="term" value="F:molybdopterin cofactor binding"/>
    <property type="evidence" value="ECO:0007669"/>
    <property type="project" value="InterPro"/>
</dbReference>
<dbReference type="SUPFAM" id="SSF55856">
    <property type="entry name" value="Cytochrome b5-like heme/steroid binding domain"/>
    <property type="match status" value="1"/>
</dbReference>
<evidence type="ECO:0000256" key="10">
    <source>
        <dbReference type="ARBA" id="ARBA00022827"/>
    </source>
</evidence>
<dbReference type="CDD" id="cd06183">
    <property type="entry name" value="cyt_b5_reduct_like"/>
    <property type="match status" value="1"/>
</dbReference>
<evidence type="ECO:0000256" key="13">
    <source>
        <dbReference type="ARBA" id="ARBA00023004"/>
    </source>
</evidence>
<dbReference type="InterPro" id="IPR001199">
    <property type="entry name" value="Cyt_B5-like_heme/steroid-bd"/>
</dbReference>
<evidence type="ECO:0000259" key="21">
    <source>
        <dbReference type="PROSITE" id="PS51384"/>
    </source>
</evidence>
<keyword evidence="14 17" id="KW-0534">Nitrate assimilation</keyword>
<dbReference type="SUPFAM" id="SSF56524">
    <property type="entry name" value="Oxidoreductase molybdopterin-binding domain"/>
    <property type="match status" value="1"/>
</dbReference>
<evidence type="ECO:0000256" key="18">
    <source>
        <dbReference type="PIRSR" id="PIRSR000233-1"/>
    </source>
</evidence>
<evidence type="ECO:0000256" key="12">
    <source>
        <dbReference type="ARBA" id="ARBA00023002"/>
    </source>
</evidence>
<dbReference type="PROSITE" id="PS50255">
    <property type="entry name" value="CYTOCHROME_B5_2"/>
    <property type="match status" value="1"/>
</dbReference>
<evidence type="ECO:0000256" key="8">
    <source>
        <dbReference type="ARBA" id="ARBA00022630"/>
    </source>
</evidence>
<keyword evidence="7" id="KW-0349">Heme</keyword>
<evidence type="ECO:0000256" key="3">
    <source>
        <dbReference type="ARBA" id="ARBA00003838"/>
    </source>
</evidence>
<keyword evidence="23" id="KW-1185">Reference proteome</keyword>
<evidence type="ECO:0000256" key="5">
    <source>
        <dbReference type="ARBA" id="ARBA00011738"/>
    </source>
</evidence>
<name>A0A0D0A1Z9_9AGAM</name>
<dbReference type="PROSITE" id="PS00191">
    <property type="entry name" value="CYTOCHROME_B5_1"/>
    <property type="match status" value="1"/>
</dbReference>
<evidence type="ECO:0000256" key="1">
    <source>
        <dbReference type="ARBA" id="ARBA00001971"/>
    </source>
</evidence>
<dbReference type="PANTHER" id="PTHR19372:SF7">
    <property type="entry name" value="SULFITE OXIDASE, MITOCHONDRIAL"/>
    <property type="match status" value="1"/>
</dbReference>
<dbReference type="SUPFAM" id="SSF81296">
    <property type="entry name" value="E set domains"/>
    <property type="match status" value="1"/>
</dbReference>
<comment type="cofactor">
    <cofactor evidence="1">
        <name>heme</name>
        <dbReference type="ChEBI" id="CHEBI:30413"/>
    </cofactor>
</comment>
<dbReference type="Pfam" id="PF00970">
    <property type="entry name" value="FAD_binding_6"/>
    <property type="match status" value="1"/>
</dbReference>
<dbReference type="InterPro" id="IPR005066">
    <property type="entry name" value="MoCF_OxRdtse_dimer"/>
</dbReference>
<keyword evidence="11" id="KW-0521">NADP</keyword>
<dbReference type="SUPFAM" id="SSF63380">
    <property type="entry name" value="Riboflavin synthase domain-like"/>
    <property type="match status" value="1"/>
</dbReference>
<proteinExistence type="inferred from homology"/>
<keyword evidence="15" id="KW-1015">Disulfide bond</keyword>
<dbReference type="InterPro" id="IPR000572">
    <property type="entry name" value="OxRdtase_Mopterin-bd_dom"/>
</dbReference>
<dbReference type="Pfam" id="PF03404">
    <property type="entry name" value="Mo-co_dimer"/>
    <property type="match status" value="1"/>
</dbReference>
<keyword evidence="10" id="KW-0274">FAD</keyword>
<dbReference type="GO" id="GO:0050464">
    <property type="term" value="F:nitrate reductase (NADPH) activity"/>
    <property type="evidence" value="ECO:0007669"/>
    <property type="project" value="UniProtKB-EC"/>
</dbReference>
<protein>
    <recommendedName>
        <fullName evidence="17">Nitrate reductase</fullName>
    </recommendedName>
</protein>
<reference evidence="22 23" key="1">
    <citation type="submission" date="2014-04" db="EMBL/GenBank/DDBJ databases">
        <authorList>
            <consortium name="DOE Joint Genome Institute"/>
            <person name="Kuo A."/>
            <person name="Kohler A."/>
            <person name="Costa M.D."/>
            <person name="Nagy L.G."/>
            <person name="Floudas D."/>
            <person name="Copeland A."/>
            <person name="Barry K.W."/>
            <person name="Cichocki N."/>
            <person name="Veneault-Fourrey C."/>
            <person name="LaButti K."/>
            <person name="Lindquist E.A."/>
            <person name="Lipzen A."/>
            <person name="Lundell T."/>
            <person name="Morin E."/>
            <person name="Murat C."/>
            <person name="Sun H."/>
            <person name="Tunlid A."/>
            <person name="Henrissat B."/>
            <person name="Grigoriev I.V."/>
            <person name="Hibbett D.S."/>
            <person name="Martin F."/>
            <person name="Nordberg H.P."/>
            <person name="Cantor M.N."/>
            <person name="Hua S.X."/>
        </authorList>
    </citation>
    <scope>NUCLEOTIDE SEQUENCE [LARGE SCALE GENOMIC DNA]</scope>
    <source>
        <strain evidence="22 23">441</strain>
    </source>
</reference>
<dbReference type="EMBL" id="KN833704">
    <property type="protein sequence ID" value="KIK26093.1"/>
    <property type="molecule type" value="Genomic_DNA"/>
</dbReference>
<dbReference type="InterPro" id="IPR014756">
    <property type="entry name" value="Ig_E-set"/>
</dbReference>
<dbReference type="InterPro" id="IPR039261">
    <property type="entry name" value="FNR_nucleotide-bd"/>
</dbReference>
<dbReference type="Pfam" id="PF00175">
    <property type="entry name" value="NAD_binding_1"/>
    <property type="match status" value="1"/>
</dbReference>
<gene>
    <name evidence="22" type="ORF">PISMIDRAFT_676660</name>
</gene>